<evidence type="ECO:0000313" key="5">
    <source>
        <dbReference type="EMBL" id="AJD93490.1"/>
    </source>
</evidence>
<evidence type="ECO:0000256" key="3">
    <source>
        <dbReference type="ARBA" id="ARBA00023274"/>
    </source>
</evidence>
<feature type="domain" description="S1 motif" evidence="4">
    <location>
        <begin position="107"/>
        <end position="174"/>
    </location>
</feature>
<sequence length="262" mass="29928">MENNTVAVEKFVAFKEEGRVLTATIRMTKFDEELQTDVLMLDFDGVLAYVPRDEFDIRPVTNSFVPFVGRKIRVLVKDVREDGLVICSRKLVLENKRAELLERMVAGETFKARIKTFTKFGAYVQVEGISFLLQNKYFAEDYTTISEVKNVGDEIEIKLLRVTPNGNLFAEAVEKHKSDTVVNLDMFERDQVVIGTIRNIKPFGVFVCIAPNLDALCPVPEDAEIDMAMKVQFRITKVDKEEGKVRGKILRVLPEEQEEEIL</sequence>
<dbReference type="InterPro" id="IPR050437">
    <property type="entry name" value="Ribos_protein_bS1-like"/>
</dbReference>
<keyword evidence="2" id="KW-0689">Ribosomal protein</keyword>
<dbReference type="BioCyc" id="JESP1508404:G14D9-13457-MONOMER"/>
<dbReference type="EMBL" id="CP009417">
    <property type="protein sequence ID" value="AJD93490.1"/>
    <property type="molecule type" value="Genomic_DNA"/>
</dbReference>
<dbReference type="CDD" id="cd00164">
    <property type="entry name" value="S1_like"/>
    <property type="match status" value="1"/>
</dbReference>
<dbReference type="SUPFAM" id="SSF50249">
    <property type="entry name" value="Nucleic acid-binding proteins"/>
    <property type="match status" value="2"/>
</dbReference>
<dbReference type="Pfam" id="PF00575">
    <property type="entry name" value="S1"/>
    <property type="match status" value="1"/>
</dbReference>
<dbReference type="GO" id="GO:0003729">
    <property type="term" value="F:mRNA binding"/>
    <property type="evidence" value="ECO:0007669"/>
    <property type="project" value="TreeGrafter"/>
</dbReference>
<keyword evidence="6" id="KW-1185">Reference proteome</keyword>
<dbReference type="KEGG" id="jeo:JMA_41730"/>
<keyword evidence="3" id="KW-0687">Ribonucleoprotein</keyword>
<reference evidence="5 6" key="1">
    <citation type="submission" date="2014-08" db="EMBL/GenBank/DDBJ databases">
        <title>Complete genome of a marine bacteria Jeotgalibacillus malaysiensis.</title>
        <authorList>
            <person name="Yaakop A.S."/>
            <person name="Chan K.-G."/>
            <person name="Goh K.M."/>
        </authorList>
    </citation>
    <scope>NUCLEOTIDE SEQUENCE [LARGE SCALE GENOMIC DNA]</scope>
    <source>
        <strain evidence="5 6">D5</strain>
        <plasmid evidence="6">Plasmid</plasmid>
    </source>
</reference>
<protein>
    <recommendedName>
        <fullName evidence="4">S1 motif domain-containing protein</fullName>
    </recommendedName>
</protein>
<organism evidence="5 6">
    <name type="scientific">Jeotgalibacillus malaysiensis</name>
    <dbReference type="NCBI Taxonomy" id="1508404"/>
    <lineage>
        <taxon>Bacteria</taxon>
        <taxon>Bacillati</taxon>
        <taxon>Bacillota</taxon>
        <taxon>Bacilli</taxon>
        <taxon>Bacillales</taxon>
        <taxon>Caryophanaceae</taxon>
        <taxon>Jeotgalibacillus</taxon>
    </lineage>
</organism>
<comment type="similarity">
    <text evidence="1">Belongs to the bacterial ribosomal protein bS1 family.</text>
</comment>
<dbReference type="PANTHER" id="PTHR10724:SF7">
    <property type="entry name" value="SMALL RIBOSOMAL SUBUNIT PROTEIN BS1C"/>
    <property type="match status" value="1"/>
</dbReference>
<dbReference type="InterPro" id="IPR012340">
    <property type="entry name" value="NA-bd_OB-fold"/>
</dbReference>
<dbReference type="GO" id="GO:0006412">
    <property type="term" value="P:translation"/>
    <property type="evidence" value="ECO:0007669"/>
    <property type="project" value="TreeGrafter"/>
</dbReference>
<geneLocation type="plasmid" evidence="6"/>
<gene>
    <name evidence="5" type="ORF">JMA_41730</name>
</gene>
<dbReference type="GO" id="GO:0005840">
    <property type="term" value="C:ribosome"/>
    <property type="evidence" value="ECO:0007669"/>
    <property type="project" value="UniProtKB-KW"/>
</dbReference>
<name>A0A0B5ATE4_9BACL</name>
<feature type="domain" description="S1 motif" evidence="4">
    <location>
        <begin position="190"/>
        <end position="254"/>
    </location>
</feature>
<evidence type="ECO:0000256" key="2">
    <source>
        <dbReference type="ARBA" id="ARBA00022980"/>
    </source>
</evidence>
<evidence type="ECO:0000313" key="6">
    <source>
        <dbReference type="Proteomes" id="UP000031449"/>
    </source>
</evidence>
<keyword evidence="5" id="KW-0614">Plasmid</keyword>
<dbReference type="GO" id="GO:1990904">
    <property type="term" value="C:ribonucleoprotein complex"/>
    <property type="evidence" value="ECO:0007669"/>
    <property type="project" value="UniProtKB-KW"/>
</dbReference>
<accession>A0A0B5ATE4</accession>
<dbReference type="AlphaFoldDB" id="A0A0B5ATE4"/>
<dbReference type="Gene3D" id="2.40.50.140">
    <property type="entry name" value="Nucleic acid-binding proteins"/>
    <property type="match status" value="2"/>
</dbReference>
<dbReference type="GO" id="GO:0003735">
    <property type="term" value="F:structural constituent of ribosome"/>
    <property type="evidence" value="ECO:0007669"/>
    <property type="project" value="TreeGrafter"/>
</dbReference>
<dbReference type="InterPro" id="IPR003029">
    <property type="entry name" value="S1_domain"/>
</dbReference>
<dbReference type="Proteomes" id="UP000031449">
    <property type="component" value="Plasmid unnamed"/>
</dbReference>
<proteinExistence type="inferred from homology"/>
<dbReference type="HOGENOM" id="CLU_1029310_0_0_9"/>
<evidence type="ECO:0000259" key="4">
    <source>
        <dbReference type="PROSITE" id="PS50126"/>
    </source>
</evidence>
<dbReference type="PROSITE" id="PS50126">
    <property type="entry name" value="S1"/>
    <property type="match status" value="2"/>
</dbReference>
<evidence type="ECO:0000256" key="1">
    <source>
        <dbReference type="ARBA" id="ARBA00006767"/>
    </source>
</evidence>
<dbReference type="OrthoDB" id="2155568at2"/>
<dbReference type="PANTHER" id="PTHR10724">
    <property type="entry name" value="30S RIBOSOMAL PROTEIN S1"/>
    <property type="match status" value="1"/>
</dbReference>
<dbReference type="SMART" id="SM00316">
    <property type="entry name" value="S1"/>
    <property type="match status" value="3"/>
</dbReference>